<evidence type="ECO:0000256" key="2">
    <source>
        <dbReference type="ARBA" id="ARBA00006840"/>
    </source>
</evidence>
<comment type="similarity">
    <text evidence="2 7">Belongs to the tetraspanin (TM4SF) family.</text>
</comment>
<dbReference type="Gene3D" id="1.10.1450.10">
    <property type="entry name" value="Tetraspanin"/>
    <property type="match status" value="1"/>
</dbReference>
<dbReference type="InterPro" id="IPR018499">
    <property type="entry name" value="Tetraspanin/Peripherin"/>
</dbReference>
<accession>A0A0M4E1J6</accession>
<dbReference type="GO" id="GO:0005886">
    <property type="term" value="C:plasma membrane"/>
    <property type="evidence" value="ECO:0007669"/>
    <property type="project" value="TreeGrafter"/>
</dbReference>
<dbReference type="SUPFAM" id="SSF48652">
    <property type="entry name" value="Tetraspanin"/>
    <property type="match status" value="1"/>
</dbReference>
<dbReference type="PRINTS" id="PR00259">
    <property type="entry name" value="TMFOUR"/>
</dbReference>
<organism evidence="8 9">
    <name type="scientific">Drosophila busckii</name>
    <name type="common">Fruit fly</name>
    <dbReference type="NCBI Taxonomy" id="30019"/>
    <lineage>
        <taxon>Eukaryota</taxon>
        <taxon>Metazoa</taxon>
        <taxon>Ecdysozoa</taxon>
        <taxon>Arthropoda</taxon>
        <taxon>Hexapoda</taxon>
        <taxon>Insecta</taxon>
        <taxon>Pterygota</taxon>
        <taxon>Neoptera</taxon>
        <taxon>Endopterygota</taxon>
        <taxon>Diptera</taxon>
        <taxon>Brachycera</taxon>
        <taxon>Muscomorpha</taxon>
        <taxon>Ephydroidea</taxon>
        <taxon>Drosophilidae</taxon>
        <taxon>Drosophila</taxon>
    </lineage>
</organism>
<sequence length="235" mass="25877">MASGGLACVKYITFFCNLLFALSGVLILMVGAMVQLNYAHYSNFVSDHIWTAPIILMVVGAAVAFICFLGCCGALKENSCMILSFAILAVIIFLLEIGLGIAGYIKHSGLQGLMETQFNTTMKHYKERDDYRDAWTLLQTELDCCGTYGPNDWETVFQNKTLPPACCKVINLSEAKECTTIHAVQQGCMRKLLGILDSKTLILAGVVLAVAGIQLLTILFACCLYRSFRRSYDHV</sequence>
<keyword evidence="5 7" id="KW-0472">Membrane</keyword>
<reference evidence="8 9" key="1">
    <citation type="submission" date="2015-08" db="EMBL/GenBank/DDBJ databases">
        <title>Ancestral chromatin configuration constrains chromatin evolution on differentiating sex chromosomes in Drosophila.</title>
        <authorList>
            <person name="Zhou Q."/>
            <person name="Bachtrog D."/>
        </authorList>
    </citation>
    <scope>NUCLEOTIDE SEQUENCE [LARGE SCALE GENOMIC DNA]</scope>
    <source>
        <tissue evidence="8">Whole larvae</tissue>
    </source>
</reference>
<dbReference type="InterPro" id="IPR008952">
    <property type="entry name" value="Tetraspanin_EC2_sf"/>
</dbReference>
<dbReference type="Proteomes" id="UP000494163">
    <property type="component" value="Chromosome 2L"/>
</dbReference>
<feature type="disulfide bond" evidence="6">
    <location>
        <begin position="145"/>
        <end position="166"/>
    </location>
</feature>
<keyword evidence="4 7" id="KW-1133">Transmembrane helix</keyword>
<dbReference type="OMA" id="LMEGQFN"/>
<evidence type="ECO:0000256" key="4">
    <source>
        <dbReference type="ARBA" id="ARBA00022989"/>
    </source>
</evidence>
<evidence type="ECO:0000256" key="6">
    <source>
        <dbReference type="PIRSR" id="PIRSR002419-1"/>
    </source>
</evidence>
<dbReference type="CDD" id="cd03127">
    <property type="entry name" value="tetraspanin_LEL"/>
    <property type="match status" value="1"/>
</dbReference>
<keyword evidence="6" id="KW-1015">Disulfide bond</keyword>
<evidence type="ECO:0000256" key="7">
    <source>
        <dbReference type="RuleBase" id="RU361218"/>
    </source>
</evidence>
<keyword evidence="3 7" id="KW-0812">Transmembrane</keyword>
<name>A0A0M4E1J6_DROBS</name>
<dbReference type="EMBL" id="CP012523">
    <property type="protein sequence ID" value="ALC39254.1"/>
    <property type="molecule type" value="Genomic_DNA"/>
</dbReference>
<dbReference type="STRING" id="30019.A0A0M4E1J6"/>
<dbReference type="PANTHER" id="PTHR19282">
    <property type="entry name" value="TETRASPANIN"/>
    <property type="match status" value="1"/>
</dbReference>
<feature type="transmembrane region" description="Helical" evidence="7">
    <location>
        <begin position="82"/>
        <end position="105"/>
    </location>
</feature>
<gene>
    <name evidence="8" type="ORF">Dbus_chr2Lg1339</name>
</gene>
<feature type="transmembrane region" description="Helical" evidence="7">
    <location>
        <begin position="54"/>
        <end position="75"/>
    </location>
</feature>
<dbReference type="SMR" id="A0A0M4E1J6"/>
<dbReference type="InterPro" id="IPR000301">
    <property type="entry name" value="Tetraspanin_animals"/>
</dbReference>
<comment type="subcellular location">
    <subcellularLocation>
        <location evidence="1 7">Membrane</location>
        <topology evidence="1 7">Multi-pass membrane protein</topology>
    </subcellularLocation>
</comment>
<proteinExistence type="inferred from homology"/>
<evidence type="ECO:0000256" key="3">
    <source>
        <dbReference type="ARBA" id="ARBA00022692"/>
    </source>
</evidence>
<dbReference type="PANTHER" id="PTHR19282:SF482">
    <property type="entry name" value="FI23944P1-RELATED"/>
    <property type="match status" value="1"/>
</dbReference>
<dbReference type="OrthoDB" id="10033535at2759"/>
<evidence type="ECO:0000256" key="1">
    <source>
        <dbReference type="ARBA" id="ARBA00004141"/>
    </source>
</evidence>
<keyword evidence="9" id="KW-1185">Reference proteome</keyword>
<dbReference type="AlphaFoldDB" id="A0A0M4E1J6"/>
<dbReference type="Pfam" id="PF00335">
    <property type="entry name" value="Tetraspanin"/>
    <property type="match status" value="1"/>
</dbReference>
<evidence type="ECO:0000313" key="9">
    <source>
        <dbReference type="Proteomes" id="UP000494163"/>
    </source>
</evidence>
<feature type="transmembrane region" description="Helical" evidence="7">
    <location>
        <begin position="201"/>
        <end position="225"/>
    </location>
</feature>
<evidence type="ECO:0000256" key="5">
    <source>
        <dbReference type="ARBA" id="ARBA00023136"/>
    </source>
</evidence>
<feature type="transmembrane region" description="Helical" evidence="7">
    <location>
        <begin position="12"/>
        <end position="34"/>
    </location>
</feature>
<dbReference type="PIRSF" id="PIRSF002419">
    <property type="entry name" value="Tetraspanin"/>
    <property type="match status" value="1"/>
</dbReference>
<evidence type="ECO:0000313" key="8">
    <source>
        <dbReference type="EMBL" id="ALC39254.1"/>
    </source>
</evidence>
<protein>
    <recommendedName>
        <fullName evidence="7">Tetraspanin</fullName>
    </recommendedName>
</protein>